<dbReference type="InterPro" id="IPR011009">
    <property type="entry name" value="Kinase-like_dom_sf"/>
</dbReference>
<keyword evidence="3" id="KW-0808">Transferase</keyword>
<evidence type="ECO:0000313" key="4">
    <source>
        <dbReference type="Proteomes" id="UP000294933"/>
    </source>
</evidence>
<dbReference type="OrthoDB" id="1668230at2759"/>
<dbReference type="PANTHER" id="PTHR23257">
    <property type="entry name" value="SERINE-THREONINE PROTEIN KINASE"/>
    <property type="match status" value="1"/>
</dbReference>
<protein>
    <submittedName>
        <fullName evidence="3">Kinase-like protein</fullName>
    </submittedName>
</protein>
<sequence length="335" mass="38226">MSSPSQVGVPTSNQDVMTSSECSWTNATFSEYVRREREAMVAKRERFPFWKTIGDTMIPGGWELWYGEPTGPYYYLKIVGPPGTLAGDILRCEKDLPIYQSDREIIGDDDRETNKKTPPSEDECDPDLEDCSEEVAKLPLIEVDPGIHFTKSPTYKQEIRYLLLLRGSPRVVQLLGRTPDGALVFQKHERDLFFASLANRDERRVENIKRWMIEVIDAVEVLHSHGIVHRDLVARNILDSEPLVICDLQCLHATGHCRAPELDGTGQSMFSFASDIFSLGTLLWECCFYNYPTNRQVLLDNPPPPPFRNIFLACTREKPQDRPTLTQLRAMYVAI</sequence>
<evidence type="ECO:0000256" key="1">
    <source>
        <dbReference type="SAM" id="MobiDB-lite"/>
    </source>
</evidence>
<dbReference type="GO" id="GO:0005524">
    <property type="term" value="F:ATP binding"/>
    <property type="evidence" value="ECO:0007669"/>
    <property type="project" value="InterPro"/>
</dbReference>
<dbReference type="InterPro" id="IPR050167">
    <property type="entry name" value="Ser_Thr_protein_kinase"/>
</dbReference>
<name>A0A4R5XFK5_9AGAM</name>
<reference evidence="3 4" key="1">
    <citation type="submission" date="2018-06" db="EMBL/GenBank/DDBJ databases">
        <title>A transcriptomic atlas of mushroom development highlights an independent origin of complex multicellularity.</title>
        <authorList>
            <consortium name="DOE Joint Genome Institute"/>
            <person name="Krizsan K."/>
            <person name="Almasi E."/>
            <person name="Merenyi Z."/>
            <person name="Sahu N."/>
            <person name="Viragh M."/>
            <person name="Koszo T."/>
            <person name="Mondo S."/>
            <person name="Kiss B."/>
            <person name="Balint B."/>
            <person name="Kues U."/>
            <person name="Barry K."/>
            <person name="Hegedus J.C."/>
            <person name="Henrissat B."/>
            <person name="Johnson J."/>
            <person name="Lipzen A."/>
            <person name="Ohm R."/>
            <person name="Nagy I."/>
            <person name="Pangilinan J."/>
            <person name="Yan J."/>
            <person name="Xiong Y."/>
            <person name="Grigoriev I.V."/>
            <person name="Hibbett D.S."/>
            <person name="Nagy L.G."/>
        </authorList>
    </citation>
    <scope>NUCLEOTIDE SEQUENCE [LARGE SCALE GENOMIC DNA]</scope>
    <source>
        <strain evidence="3 4">SZMC22713</strain>
    </source>
</reference>
<gene>
    <name evidence="3" type="ORF">BD410DRAFT_780444</name>
</gene>
<dbReference type="VEuPathDB" id="FungiDB:BD410DRAFT_780444"/>
<dbReference type="SUPFAM" id="SSF56112">
    <property type="entry name" value="Protein kinase-like (PK-like)"/>
    <property type="match status" value="1"/>
</dbReference>
<proteinExistence type="predicted"/>
<feature type="compositionally biased region" description="Basic and acidic residues" evidence="1">
    <location>
        <begin position="103"/>
        <end position="119"/>
    </location>
</feature>
<dbReference type="InterPro" id="IPR000719">
    <property type="entry name" value="Prot_kinase_dom"/>
</dbReference>
<feature type="domain" description="Protein kinase" evidence="2">
    <location>
        <begin position="100"/>
        <end position="335"/>
    </location>
</feature>
<feature type="region of interest" description="Disordered" evidence="1">
    <location>
        <begin position="103"/>
        <end position="127"/>
    </location>
</feature>
<dbReference type="STRING" id="50990.A0A4R5XFK5"/>
<dbReference type="EMBL" id="ML170156">
    <property type="protein sequence ID" value="TDL29940.1"/>
    <property type="molecule type" value="Genomic_DNA"/>
</dbReference>
<dbReference type="Pfam" id="PF00069">
    <property type="entry name" value="Pkinase"/>
    <property type="match status" value="1"/>
</dbReference>
<evidence type="ECO:0000259" key="2">
    <source>
        <dbReference type="PROSITE" id="PS50011"/>
    </source>
</evidence>
<dbReference type="PROSITE" id="PS50011">
    <property type="entry name" value="PROTEIN_KINASE_DOM"/>
    <property type="match status" value="1"/>
</dbReference>
<dbReference type="AlphaFoldDB" id="A0A4R5XFK5"/>
<dbReference type="Gene3D" id="1.10.510.10">
    <property type="entry name" value="Transferase(Phosphotransferase) domain 1"/>
    <property type="match status" value="1"/>
</dbReference>
<dbReference type="Proteomes" id="UP000294933">
    <property type="component" value="Unassembled WGS sequence"/>
</dbReference>
<evidence type="ECO:0000313" key="3">
    <source>
        <dbReference type="EMBL" id="TDL29940.1"/>
    </source>
</evidence>
<organism evidence="3 4">
    <name type="scientific">Rickenella mellea</name>
    <dbReference type="NCBI Taxonomy" id="50990"/>
    <lineage>
        <taxon>Eukaryota</taxon>
        <taxon>Fungi</taxon>
        <taxon>Dikarya</taxon>
        <taxon>Basidiomycota</taxon>
        <taxon>Agaricomycotina</taxon>
        <taxon>Agaricomycetes</taxon>
        <taxon>Hymenochaetales</taxon>
        <taxon>Rickenellaceae</taxon>
        <taxon>Rickenella</taxon>
    </lineage>
</organism>
<keyword evidence="3" id="KW-0418">Kinase</keyword>
<accession>A0A4R5XFK5</accession>
<keyword evidence="4" id="KW-1185">Reference proteome</keyword>
<dbReference type="GO" id="GO:0004672">
    <property type="term" value="F:protein kinase activity"/>
    <property type="evidence" value="ECO:0007669"/>
    <property type="project" value="InterPro"/>
</dbReference>